<dbReference type="InterPro" id="IPR012337">
    <property type="entry name" value="RNaseH-like_sf"/>
</dbReference>
<feature type="region of interest" description="Disordered" evidence="10">
    <location>
        <begin position="290"/>
        <end position="312"/>
    </location>
</feature>
<proteinExistence type="inferred from homology"/>
<evidence type="ECO:0000256" key="9">
    <source>
        <dbReference type="ARBA" id="ARBA00022918"/>
    </source>
</evidence>
<protein>
    <recommendedName>
        <fullName evidence="2">ribonuclease H</fullName>
        <ecNumber evidence="2">3.1.26.4</ecNumber>
    </recommendedName>
</protein>
<dbReference type="PROSITE" id="PS50878">
    <property type="entry name" value="RT_POL"/>
    <property type="match status" value="1"/>
</dbReference>
<evidence type="ECO:0000256" key="4">
    <source>
        <dbReference type="ARBA" id="ARBA00022679"/>
    </source>
</evidence>
<dbReference type="FunFam" id="3.10.10.10:FF:000007">
    <property type="entry name" value="Retrovirus-related Pol polyprotein from transposon 17.6-like Protein"/>
    <property type="match status" value="1"/>
</dbReference>
<dbReference type="CDD" id="cd01647">
    <property type="entry name" value="RT_LTR"/>
    <property type="match status" value="1"/>
</dbReference>
<dbReference type="SUPFAM" id="SSF53098">
    <property type="entry name" value="Ribonuclease H-like"/>
    <property type="match status" value="1"/>
</dbReference>
<sequence>MAAAAPRPDQEEEAWATDEEEEEENLPSGTSSAQGGGLLAMMQCFLEGQQRREEGLLAELRGLRASLPQYPPEPPEPRSPPALRGPRTSTSSTWTAVSPRLDLPTPAPRRQHRQSTEEQPRPEARLCSDPKIPQYENGEDIENYLLRFERIAKTWAWPENEWACRLVPLLSGKALEAYSAMDEERAHSYVHLKEALLAKFDISPETYRRQFRSTAVPPGENYAETYHRLKGLYRRWIRPEEHTKEEIGEAIILEQFLRILPGEICTWVKEHEPTEGLAAAKLAQQYLNARKGGSGHYPTNATRRPAPPPRTVRREVYPESAGNLNPATTAKELAKLTGACYVPRSEGKTETVMRRYKKVTVNGQTVEALLDSGSSLSLVRQDFVPMSAMDYSKSEDILCVHGDKHPYPTADLTVDIEGQKYLLTVGVVASLPVPALLGCDLPILLDLLQENAEADCNTETLSCPVVTRAQAKACVQPQTNLDSGLDAVDTQGSGVEVANAQPFALMEDSIFEGGTKGPKKSRRQRRFEKQLMAKQPDLSTSEKTLWQIPDNISDLQKDDVTLKPLFAKVGQQLGITAIKTTLSSQTDGLVERLNQTLKRMLRKFVADTGKDWIAGYPSWVARKLPQEGKPWKTTLVEHVIRLKEGRPLRQKSYRVPQHLVEKLKCEVEEMLRLGVIEPSNSEWCSPVVIVLKKDGSLRICIDFRKINAVSEFDAYPMPRIDELLERIGRAQYITTLDLCKGYWQVPLEKSSRPYTAFQTPAGLFQFTVMPFGLHGAPATFQRLMDQVLQGCDHCSAAYLDDVVIYSNTWEDHLQHLTLVLEKIQQAGLTLNPSKCEWRRERLSTWVTSWAAERYVHKSTR</sequence>
<dbReference type="Gene3D" id="3.30.420.10">
    <property type="entry name" value="Ribonuclease H-like superfamily/Ribonuclease H"/>
    <property type="match status" value="1"/>
</dbReference>
<dbReference type="PANTHER" id="PTHR46888:SF1">
    <property type="entry name" value="RIBONUCLEASE H"/>
    <property type="match status" value="1"/>
</dbReference>
<dbReference type="InterPro" id="IPR001584">
    <property type="entry name" value="Integrase_cat-core"/>
</dbReference>
<keyword evidence="4" id="KW-0808">Transferase</keyword>
<dbReference type="InterPro" id="IPR021109">
    <property type="entry name" value="Peptidase_aspartic_dom_sf"/>
</dbReference>
<organism evidence="14 15">
    <name type="scientific">Mugilogobius chulae</name>
    <name type="common">yellowstripe goby</name>
    <dbReference type="NCBI Taxonomy" id="88201"/>
    <lineage>
        <taxon>Eukaryota</taxon>
        <taxon>Metazoa</taxon>
        <taxon>Chordata</taxon>
        <taxon>Craniata</taxon>
        <taxon>Vertebrata</taxon>
        <taxon>Euteleostomi</taxon>
        <taxon>Actinopterygii</taxon>
        <taxon>Neopterygii</taxon>
        <taxon>Teleostei</taxon>
        <taxon>Neoteleostei</taxon>
        <taxon>Acanthomorphata</taxon>
        <taxon>Gobiaria</taxon>
        <taxon>Gobiiformes</taxon>
        <taxon>Gobioidei</taxon>
        <taxon>Gobiidae</taxon>
        <taxon>Gobionellinae</taxon>
        <taxon>Mugilogobius</taxon>
    </lineage>
</organism>
<dbReference type="GO" id="GO:0004523">
    <property type="term" value="F:RNA-DNA hybrid ribonuclease activity"/>
    <property type="evidence" value="ECO:0007669"/>
    <property type="project" value="UniProtKB-EC"/>
</dbReference>
<dbReference type="EMBL" id="JBBPFD010000021">
    <property type="protein sequence ID" value="KAK7882011.1"/>
    <property type="molecule type" value="Genomic_DNA"/>
</dbReference>
<dbReference type="PROSITE" id="PS50804">
    <property type="entry name" value="SCAN_BOX"/>
    <property type="match status" value="1"/>
</dbReference>
<dbReference type="SUPFAM" id="SSF50630">
    <property type="entry name" value="Acid proteases"/>
    <property type="match status" value="1"/>
</dbReference>
<evidence type="ECO:0000256" key="3">
    <source>
        <dbReference type="ARBA" id="ARBA00022670"/>
    </source>
</evidence>
<dbReference type="InterPro" id="IPR036397">
    <property type="entry name" value="RNaseH_sf"/>
</dbReference>
<feature type="compositionally biased region" description="Basic and acidic residues" evidence="10">
    <location>
        <begin position="114"/>
        <end position="128"/>
    </location>
</feature>
<dbReference type="InterPro" id="IPR000477">
    <property type="entry name" value="RT_dom"/>
</dbReference>
<dbReference type="SUPFAM" id="SSF56672">
    <property type="entry name" value="DNA/RNA polymerases"/>
    <property type="match status" value="1"/>
</dbReference>
<feature type="compositionally biased region" description="Polar residues" evidence="10">
    <location>
        <begin position="87"/>
        <end position="96"/>
    </location>
</feature>
<dbReference type="Gene3D" id="3.30.70.270">
    <property type="match status" value="1"/>
</dbReference>
<evidence type="ECO:0000256" key="7">
    <source>
        <dbReference type="ARBA" id="ARBA00022759"/>
    </source>
</evidence>
<gene>
    <name evidence="14" type="ORF">WMY93_028185</name>
</gene>
<name>A0AAW0MZH0_9GOBI</name>
<keyword evidence="15" id="KW-1185">Reference proteome</keyword>
<dbReference type="GO" id="GO:0015074">
    <property type="term" value="P:DNA integration"/>
    <property type="evidence" value="ECO:0007669"/>
    <property type="project" value="InterPro"/>
</dbReference>
<dbReference type="InterPro" id="IPR043502">
    <property type="entry name" value="DNA/RNA_pol_sf"/>
</dbReference>
<evidence type="ECO:0000256" key="6">
    <source>
        <dbReference type="ARBA" id="ARBA00022722"/>
    </source>
</evidence>
<dbReference type="InterPro" id="IPR018061">
    <property type="entry name" value="Retropepsins"/>
</dbReference>
<dbReference type="GO" id="GO:0003964">
    <property type="term" value="F:RNA-directed DNA polymerase activity"/>
    <property type="evidence" value="ECO:0007669"/>
    <property type="project" value="UniProtKB-KW"/>
</dbReference>
<dbReference type="CDD" id="cd07936">
    <property type="entry name" value="SCAN"/>
    <property type="match status" value="1"/>
</dbReference>
<dbReference type="PANTHER" id="PTHR46888">
    <property type="entry name" value="ZINC KNUCKLE DOMAINCONTAINING PROTEIN-RELATED"/>
    <property type="match status" value="1"/>
</dbReference>
<comment type="similarity">
    <text evidence="1">Belongs to the beta type-B retroviral polymerase family. HERV class-II K(HML-2) pol subfamily.</text>
</comment>
<dbReference type="SMART" id="SM00431">
    <property type="entry name" value="SCAN"/>
    <property type="match status" value="1"/>
</dbReference>
<dbReference type="InterPro" id="IPR001969">
    <property type="entry name" value="Aspartic_peptidase_AS"/>
</dbReference>
<evidence type="ECO:0000256" key="1">
    <source>
        <dbReference type="ARBA" id="ARBA00010879"/>
    </source>
</evidence>
<dbReference type="InterPro" id="IPR043128">
    <property type="entry name" value="Rev_trsase/Diguanyl_cyclase"/>
</dbReference>
<dbReference type="Pfam" id="PF02023">
    <property type="entry name" value="SCAN"/>
    <property type="match status" value="1"/>
</dbReference>
<evidence type="ECO:0000256" key="10">
    <source>
        <dbReference type="SAM" id="MobiDB-lite"/>
    </source>
</evidence>
<dbReference type="Gene3D" id="2.40.70.10">
    <property type="entry name" value="Acid Proteases"/>
    <property type="match status" value="1"/>
</dbReference>
<evidence type="ECO:0000256" key="2">
    <source>
        <dbReference type="ARBA" id="ARBA00012180"/>
    </source>
</evidence>
<dbReference type="Proteomes" id="UP001460270">
    <property type="component" value="Unassembled WGS sequence"/>
</dbReference>
<dbReference type="EC" id="3.1.26.4" evidence="2"/>
<feature type="region of interest" description="Disordered" evidence="10">
    <location>
        <begin position="1"/>
        <end position="35"/>
    </location>
</feature>
<evidence type="ECO:0000259" key="12">
    <source>
        <dbReference type="PROSITE" id="PS50878"/>
    </source>
</evidence>
<dbReference type="GO" id="GO:0003676">
    <property type="term" value="F:nucleic acid binding"/>
    <property type="evidence" value="ECO:0007669"/>
    <property type="project" value="InterPro"/>
</dbReference>
<dbReference type="Pfam" id="PF00077">
    <property type="entry name" value="RVP"/>
    <property type="match status" value="1"/>
</dbReference>
<dbReference type="PROSITE" id="PS50994">
    <property type="entry name" value="INTEGRASE"/>
    <property type="match status" value="1"/>
</dbReference>
<feature type="region of interest" description="Disordered" evidence="10">
    <location>
        <begin position="57"/>
        <end position="133"/>
    </location>
</feature>
<dbReference type="SUPFAM" id="SSF47353">
    <property type="entry name" value="Retrovirus capsid dimerization domain-like"/>
    <property type="match status" value="1"/>
</dbReference>
<keyword evidence="8" id="KW-0378">Hydrolase</keyword>
<feature type="compositionally biased region" description="Low complexity" evidence="10">
    <location>
        <begin position="57"/>
        <end position="68"/>
    </location>
</feature>
<feature type="domain" description="Reverse transcriptase" evidence="12">
    <location>
        <begin position="671"/>
        <end position="850"/>
    </location>
</feature>
<evidence type="ECO:0000259" key="11">
    <source>
        <dbReference type="PROSITE" id="PS50804"/>
    </source>
</evidence>
<dbReference type="InterPro" id="IPR038269">
    <property type="entry name" value="SCAN_sf"/>
</dbReference>
<dbReference type="GO" id="GO:0006508">
    <property type="term" value="P:proteolysis"/>
    <property type="evidence" value="ECO:0007669"/>
    <property type="project" value="UniProtKB-KW"/>
</dbReference>
<reference evidence="15" key="1">
    <citation type="submission" date="2024-04" db="EMBL/GenBank/DDBJ databases">
        <title>Salinicola lusitanus LLJ914,a marine bacterium isolated from the Okinawa Trough.</title>
        <authorList>
            <person name="Li J."/>
        </authorList>
    </citation>
    <scope>NUCLEOTIDE SEQUENCE [LARGE SCALE GENOMIC DNA]</scope>
</reference>
<dbReference type="PROSITE" id="PS00141">
    <property type="entry name" value="ASP_PROTEASE"/>
    <property type="match status" value="1"/>
</dbReference>
<keyword evidence="7" id="KW-0255">Endonuclease</keyword>
<evidence type="ECO:0000313" key="14">
    <source>
        <dbReference type="EMBL" id="KAK7882011.1"/>
    </source>
</evidence>
<keyword evidence="6" id="KW-0540">Nuclease</keyword>
<evidence type="ECO:0000256" key="8">
    <source>
        <dbReference type="ARBA" id="ARBA00022801"/>
    </source>
</evidence>
<evidence type="ECO:0000256" key="5">
    <source>
        <dbReference type="ARBA" id="ARBA00022695"/>
    </source>
</evidence>
<comment type="caution">
    <text evidence="14">The sequence shown here is derived from an EMBL/GenBank/DDBJ whole genome shotgun (WGS) entry which is preliminary data.</text>
</comment>
<keyword evidence="5" id="KW-0548">Nucleotidyltransferase</keyword>
<keyword evidence="9" id="KW-0695">RNA-directed DNA polymerase</keyword>
<dbReference type="Pfam" id="PF00078">
    <property type="entry name" value="RVT_1"/>
    <property type="match status" value="1"/>
</dbReference>
<dbReference type="Gene3D" id="3.10.10.10">
    <property type="entry name" value="HIV Type 1 Reverse Transcriptase, subunit A, domain 1"/>
    <property type="match status" value="1"/>
</dbReference>
<dbReference type="Gene3D" id="1.10.4020.10">
    <property type="entry name" value="DNA breaking-rejoining enzymes"/>
    <property type="match status" value="1"/>
</dbReference>
<feature type="compositionally biased region" description="Pro residues" evidence="10">
    <location>
        <begin position="69"/>
        <end position="80"/>
    </location>
</feature>
<dbReference type="AlphaFoldDB" id="A0AAW0MZH0"/>
<evidence type="ECO:0000259" key="13">
    <source>
        <dbReference type="PROSITE" id="PS50994"/>
    </source>
</evidence>
<dbReference type="GO" id="GO:0004190">
    <property type="term" value="F:aspartic-type endopeptidase activity"/>
    <property type="evidence" value="ECO:0007669"/>
    <property type="project" value="InterPro"/>
</dbReference>
<evidence type="ECO:0000313" key="15">
    <source>
        <dbReference type="Proteomes" id="UP001460270"/>
    </source>
</evidence>
<feature type="domain" description="Integrase catalytic" evidence="13">
    <location>
        <begin position="550"/>
        <end position="664"/>
    </location>
</feature>
<feature type="compositionally biased region" description="Acidic residues" evidence="10">
    <location>
        <begin position="10"/>
        <end position="25"/>
    </location>
</feature>
<feature type="domain" description="SCAN box" evidence="11">
    <location>
        <begin position="208"/>
        <end position="284"/>
    </location>
</feature>
<dbReference type="InterPro" id="IPR003309">
    <property type="entry name" value="SCAN_dom"/>
</dbReference>
<keyword evidence="3" id="KW-0645">Protease</keyword>
<accession>A0AAW0MZH0</accession>